<evidence type="ECO:0000259" key="7">
    <source>
        <dbReference type="PROSITE" id="PS50222"/>
    </source>
</evidence>
<organism evidence="8 9">
    <name type="scientific">Kingdonia uniflora</name>
    <dbReference type="NCBI Taxonomy" id="39325"/>
    <lineage>
        <taxon>Eukaryota</taxon>
        <taxon>Viridiplantae</taxon>
        <taxon>Streptophyta</taxon>
        <taxon>Embryophyta</taxon>
        <taxon>Tracheophyta</taxon>
        <taxon>Spermatophyta</taxon>
        <taxon>Magnoliopsida</taxon>
        <taxon>Ranunculales</taxon>
        <taxon>Circaeasteraceae</taxon>
        <taxon>Kingdonia</taxon>
    </lineage>
</organism>
<dbReference type="Proteomes" id="UP000541444">
    <property type="component" value="Unassembled WGS sequence"/>
</dbReference>
<feature type="domain" description="EF-hand" evidence="7">
    <location>
        <begin position="109"/>
        <end position="144"/>
    </location>
</feature>
<name>A0A7J7MTB8_9MAGN</name>
<evidence type="ECO:0000313" key="8">
    <source>
        <dbReference type="EMBL" id="KAF6158161.1"/>
    </source>
</evidence>
<evidence type="ECO:0000256" key="1">
    <source>
        <dbReference type="ARBA" id="ARBA00003291"/>
    </source>
</evidence>
<dbReference type="InterPro" id="IPR039647">
    <property type="entry name" value="EF_hand_pair_protein_CML-like"/>
</dbReference>
<keyword evidence="6" id="KW-0732">Signal</keyword>
<dbReference type="AlphaFoldDB" id="A0A7J7MTB8"/>
<dbReference type="InterPro" id="IPR002048">
    <property type="entry name" value="EF_hand_dom"/>
</dbReference>
<dbReference type="SMART" id="SM00054">
    <property type="entry name" value="EFh"/>
    <property type="match status" value="4"/>
</dbReference>
<comment type="caution">
    <text evidence="8">The sequence shown here is derived from an EMBL/GenBank/DDBJ whole genome shotgun (WGS) entry which is preliminary data.</text>
</comment>
<keyword evidence="4" id="KW-0106">Calcium</keyword>
<accession>A0A7J7MTB8</accession>
<evidence type="ECO:0000313" key="9">
    <source>
        <dbReference type="Proteomes" id="UP000541444"/>
    </source>
</evidence>
<gene>
    <name evidence="8" type="ORF">GIB67_014955</name>
</gene>
<evidence type="ECO:0000256" key="2">
    <source>
        <dbReference type="ARBA" id="ARBA00022723"/>
    </source>
</evidence>
<keyword evidence="9" id="KW-1185">Reference proteome</keyword>
<dbReference type="Gene3D" id="1.10.238.10">
    <property type="entry name" value="EF-hand"/>
    <property type="match status" value="2"/>
</dbReference>
<dbReference type="PANTHER" id="PTHR10891">
    <property type="entry name" value="EF-HAND CALCIUM-BINDING DOMAIN CONTAINING PROTEIN"/>
    <property type="match status" value="1"/>
</dbReference>
<dbReference type="SUPFAM" id="SSF47473">
    <property type="entry name" value="EF-hand"/>
    <property type="match status" value="1"/>
</dbReference>
<protein>
    <recommendedName>
        <fullName evidence="7">EF-hand domain-containing protein</fullName>
    </recommendedName>
</protein>
<feature type="compositionally biased region" description="Basic and acidic residues" evidence="5">
    <location>
        <begin position="55"/>
        <end position="70"/>
    </location>
</feature>
<evidence type="ECO:0000256" key="6">
    <source>
        <dbReference type="SAM" id="SignalP"/>
    </source>
</evidence>
<dbReference type="PROSITE" id="PS50222">
    <property type="entry name" value="EF_HAND_2"/>
    <property type="match status" value="4"/>
</dbReference>
<proteinExistence type="predicted"/>
<feature type="chain" id="PRO_5029754122" description="EF-hand domain-containing protein" evidence="6">
    <location>
        <begin position="20"/>
        <end position="221"/>
    </location>
</feature>
<feature type="domain" description="EF-hand" evidence="7">
    <location>
        <begin position="73"/>
        <end position="108"/>
    </location>
</feature>
<dbReference type="PROSITE" id="PS00018">
    <property type="entry name" value="EF_HAND_1"/>
    <property type="match status" value="4"/>
</dbReference>
<evidence type="ECO:0000256" key="5">
    <source>
        <dbReference type="SAM" id="MobiDB-lite"/>
    </source>
</evidence>
<dbReference type="InterPro" id="IPR011992">
    <property type="entry name" value="EF-hand-dom_pair"/>
</dbReference>
<sequence length="221" mass="24295">MMMGLVLLAILFLVGFIKTLSHLPPNKFLVYLQTSLPSSRSTSMVSTSKKVSLSSKEKERVHETESVEMEKKSDTDEIKSVFATFDKNGDGFITRQELGESLKNIGLFSSEKEVGNMIDKLDVNGDGLIDIEEFREMYGGGGGEDGVKEVEKGDDLKEAFDVFDGDGDGLISVEELGSVLSSMGLKQGSGIEECKKMINKVDLDGDGMVNFEEFKLMMKVF</sequence>
<dbReference type="GO" id="GO:0005509">
    <property type="term" value="F:calcium ion binding"/>
    <property type="evidence" value="ECO:0007669"/>
    <property type="project" value="InterPro"/>
</dbReference>
<dbReference type="GO" id="GO:0043226">
    <property type="term" value="C:organelle"/>
    <property type="evidence" value="ECO:0007669"/>
    <property type="project" value="UniProtKB-ARBA"/>
</dbReference>
<dbReference type="FunFam" id="1.10.238.10:FF:000089">
    <property type="entry name" value="calmodulin-like protein 3"/>
    <property type="match status" value="1"/>
</dbReference>
<feature type="domain" description="EF-hand" evidence="7">
    <location>
        <begin position="151"/>
        <end position="186"/>
    </location>
</feature>
<reference evidence="8 9" key="1">
    <citation type="journal article" date="2020" name="IScience">
        <title>Genome Sequencing of the Endangered Kingdonia uniflora (Circaeasteraceae, Ranunculales) Reveals Potential Mechanisms of Evolutionary Specialization.</title>
        <authorList>
            <person name="Sun Y."/>
            <person name="Deng T."/>
            <person name="Zhang A."/>
            <person name="Moore M.J."/>
            <person name="Landis J.B."/>
            <person name="Lin N."/>
            <person name="Zhang H."/>
            <person name="Zhang X."/>
            <person name="Huang J."/>
            <person name="Zhang X."/>
            <person name="Sun H."/>
            <person name="Wang H."/>
        </authorList>
    </citation>
    <scope>NUCLEOTIDE SEQUENCE [LARGE SCALE GENOMIC DNA]</scope>
    <source>
        <strain evidence="8">TB1705</strain>
        <tissue evidence="8">Leaf</tissue>
    </source>
</reference>
<dbReference type="OrthoDB" id="26525at2759"/>
<evidence type="ECO:0000256" key="4">
    <source>
        <dbReference type="ARBA" id="ARBA00022837"/>
    </source>
</evidence>
<keyword evidence="2" id="KW-0479">Metal-binding</keyword>
<dbReference type="InterPro" id="IPR018247">
    <property type="entry name" value="EF_Hand_1_Ca_BS"/>
</dbReference>
<dbReference type="Pfam" id="PF13499">
    <property type="entry name" value="EF-hand_7"/>
    <property type="match status" value="2"/>
</dbReference>
<comment type="function">
    <text evidence="1">Potential calcium sensor.</text>
</comment>
<feature type="domain" description="EF-hand" evidence="7">
    <location>
        <begin position="189"/>
        <end position="221"/>
    </location>
</feature>
<keyword evidence="3" id="KW-0677">Repeat</keyword>
<dbReference type="FunFam" id="1.10.238.10:FF:000178">
    <property type="entry name" value="Calmodulin-2 A"/>
    <property type="match status" value="1"/>
</dbReference>
<feature type="signal peptide" evidence="6">
    <location>
        <begin position="1"/>
        <end position="19"/>
    </location>
</feature>
<dbReference type="EMBL" id="JACGCM010001237">
    <property type="protein sequence ID" value="KAF6158161.1"/>
    <property type="molecule type" value="Genomic_DNA"/>
</dbReference>
<evidence type="ECO:0000256" key="3">
    <source>
        <dbReference type="ARBA" id="ARBA00022737"/>
    </source>
</evidence>
<feature type="region of interest" description="Disordered" evidence="5">
    <location>
        <begin position="40"/>
        <end position="70"/>
    </location>
</feature>
<dbReference type="CDD" id="cd00051">
    <property type="entry name" value="EFh"/>
    <property type="match status" value="2"/>
</dbReference>
<feature type="compositionally biased region" description="Low complexity" evidence="5">
    <location>
        <begin position="40"/>
        <end position="54"/>
    </location>
</feature>